<proteinExistence type="predicted"/>
<evidence type="ECO:0000256" key="1">
    <source>
        <dbReference type="SAM" id="MobiDB-lite"/>
    </source>
</evidence>
<comment type="caution">
    <text evidence="2">The sequence shown here is derived from an EMBL/GenBank/DDBJ whole genome shotgun (WGS) entry which is preliminary data.</text>
</comment>
<protein>
    <submittedName>
        <fullName evidence="2">Uncharacterized protein</fullName>
    </submittedName>
</protein>
<evidence type="ECO:0000313" key="2">
    <source>
        <dbReference type="EMBL" id="KAG5198024.1"/>
    </source>
</evidence>
<feature type="region of interest" description="Disordered" evidence="1">
    <location>
        <begin position="1"/>
        <end position="49"/>
    </location>
</feature>
<dbReference type="AlphaFoldDB" id="A0A836CUH4"/>
<organism evidence="2 3">
    <name type="scientific">Ovis aries</name>
    <name type="common">Sheep</name>
    <dbReference type="NCBI Taxonomy" id="9940"/>
    <lineage>
        <taxon>Eukaryota</taxon>
        <taxon>Metazoa</taxon>
        <taxon>Chordata</taxon>
        <taxon>Craniata</taxon>
        <taxon>Vertebrata</taxon>
        <taxon>Euteleostomi</taxon>
        <taxon>Mammalia</taxon>
        <taxon>Eutheria</taxon>
        <taxon>Laurasiatheria</taxon>
        <taxon>Artiodactyla</taxon>
        <taxon>Ruminantia</taxon>
        <taxon>Pecora</taxon>
        <taxon>Bovidae</taxon>
        <taxon>Caprinae</taxon>
        <taxon>Ovis</taxon>
    </lineage>
</organism>
<name>A0A836CUH4_SHEEP</name>
<accession>A0A836CUH4</accession>
<dbReference type="Proteomes" id="UP000664991">
    <property type="component" value="Unassembled WGS sequence"/>
</dbReference>
<gene>
    <name evidence="2" type="ORF">JEQ12_007714</name>
</gene>
<reference evidence="2 3" key="1">
    <citation type="submission" date="2020-12" db="EMBL/GenBank/DDBJ databases">
        <title>De novo assembly of Tibetan sheep genome.</title>
        <authorList>
            <person name="Li X."/>
        </authorList>
    </citation>
    <scope>NUCLEOTIDE SEQUENCE [LARGE SCALE GENOMIC DNA]</scope>
    <source>
        <tissue evidence="2">Heart</tissue>
    </source>
</reference>
<sequence>MTLTTSADERPSCRPPRPPPARGTRRSPVPAQRTPARRSGRARTREWCSGALRDPPLQIALLSGAVIWGKSHPLRFNVIHKIVLRSVMGQPLFSFSENGDRGAVGLACQDHRIGIQSHAPHSRTRTIIRGGRAKQKGKMQLLLS</sequence>
<evidence type="ECO:0000313" key="3">
    <source>
        <dbReference type="Proteomes" id="UP000664991"/>
    </source>
</evidence>
<dbReference type="EMBL" id="JAEMGP010000018">
    <property type="protein sequence ID" value="KAG5198024.1"/>
    <property type="molecule type" value="Genomic_DNA"/>
</dbReference>